<protein>
    <recommendedName>
        <fullName evidence="1">Chemokine interleukin-8-like domain-containing protein</fullName>
    </recommendedName>
</protein>
<dbReference type="SUPFAM" id="SSF54117">
    <property type="entry name" value="Interleukin 8-like chemokines"/>
    <property type="match status" value="1"/>
</dbReference>
<sequence length="191" mass="20947">MKVLAATLATLLLLATCSPSEDGVPSTCCFKYHRTPIPRRLVSSVFITSSSCTNARGSAQGCQGALGDVHGTLEVLLVGLRCHCLSPAPKAGFVPAVWSPRRRRSPQVLDEGKQHIRTIKTSAYYQHYSHAGFISKYLKNDNKIEQQVLPQLHCPTPLVTPPARTWAAPSPDTRHEDTAPQPKFLCHPTLR</sequence>
<dbReference type="Pfam" id="PF00048">
    <property type="entry name" value="IL8"/>
    <property type="match status" value="1"/>
</dbReference>
<dbReference type="InterPro" id="IPR001811">
    <property type="entry name" value="Chemokine_IL8-like_dom"/>
</dbReference>
<evidence type="ECO:0000313" key="3">
    <source>
        <dbReference type="Proteomes" id="UP000694553"/>
    </source>
</evidence>
<dbReference type="InterPro" id="IPR036048">
    <property type="entry name" value="Interleukin_8-like_sf"/>
</dbReference>
<dbReference type="Proteomes" id="UP000694553">
    <property type="component" value="Unassembled WGS sequence"/>
</dbReference>
<dbReference type="Gene3D" id="2.40.50.40">
    <property type="match status" value="1"/>
</dbReference>
<dbReference type="GO" id="GO:0006955">
    <property type="term" value="P:immune response"/>
    <property type="evidence" value="ECO:0007669"/>
    <property type="project" value="InterPro"/>
</dbReference>
<proteinExistence type="predicted"/>
<name>A0A8U7N473_CORMO</name>
<evidence type="ECO:0000259" key="1">
    <source>
        <dbReference type="Pfam" id="PF00048"/>
    </source>
</evidence>
<reference evidence="3" key="1">
    <citation type="submission" date="2019-10" db="EMBL/GenBank/DDBJ databases">
        <title>Corvus moneduloides (New Caledonian crow) genome, bCorMon1, primary haplotype.</title>
        <authorList>
            <person name="Rutz C."/>
            <person name="Fungtammasan C."/>
            <person name="Mountcastle J."/>
            <person name="Formenti G."/>
            <person name="Chow W."/>
            <person name="Howe K."/>
            <person name="Steele M.P."/>
            <person name="Fernandes J."/>
            <person name="Gilbert M.T.P."/>
            <person name="Fedrigo O."/>
            <person name="Jarvis E.D."/>
            <person name="Gemmell N."/>
        </authorList>
    </citation>
    <scope>NUCLEOTIDE SEQUENCE [LARGE SCALE GENOMIC DNA]</scope>
</reference>
<dbReference type="AlphaFoldDB" id="A0A8U7N473"/>
<organism evidence="2 3">
    <name type="scientific">Corvus moneduloides</name>
    <name type="common">New Caledonian crow</name>
    <dbReference type="NCBI Taxonomy" id="1196302"/>
    <lineage>
        <taxon>Eukaryota</taxon>
        <taxon>Metazoa</taxon>
        <taxon>Chordata</taxon>
        <taxon>Craniata</taxon>
        <taxon>Vertebrata</taxon>
        <taxon>Euteleostomi</taxon>
        <taxon>Archelosauria</taxon>
        <taxon>Archosauria</taxon>
        <taxon>Dinosauria</taxon>
        <taxon>Saurischia</taxon>
        <taxon>Theropoda</taxon>
        <taxon>Coelurosauria</taxon>
        <taxon>Aves</taxon>
        <taxon>Neognathae</taxon>
        <taxon>Neoaves</taxon>
        <taxon>Telluraves</taxon>
        <taxon>Australaves</taxon>
        <taxon>Passeriformes</taxon>
        <taxon>Corvoidea</taxon>
        <taxon>Corvidae</taxon>
        <taxon>Corvus</taxon>
    </lineage>
</organism>
<accession>A0A8U7N473</accession>
<dbReference type="GO" id="GO:0008009">
    <property type="term" value="F:chemokine activity"/>
    <property type="evidence" value="ECO:0007669"/>
    <property type="project" value="InterPro"/>
</dbReference>
<dbReference type="Ensembl" id="ENSCMUT00000037128.1">
    <property type="protein sequence ID" value="ENSCMUP00000033722.1"/>
    <property type="gene ID" value="ENSCMUG00000017302.1"/>
</dbReference>
<feature type="domain" description="Chemokine interleukin-8-like" evidence="1">
    <location>
        <begin position="26"/>
        <end position="54"/>
    </location>
</feature>
<reference evidence="2" key="2">
    <citation type="submission" date="2025-08" db="UniProtKB">
        <authorList>
            <consortium name="Ensembl"/>
        </authorList>
    </citation>
    <scope>IDENTIFICATION</scope>
</reference>
<reference evidence="2" key="3">
    <citation type="submission" date="2025-09" db="UniProtKB">
        <authorList>
            <consortium name="Ensembl"/>
        </authorList>
    </citation>
    <scope>IDENTIFICATION</scope>
</reference>
<dbReference type="GO" id="GO:0005576">
    <property type="term" value="C:extracellular region"/>
    <property type="evidence" value="ECO:0007669"/>
    <property type="project" value="InterPro"/>
</dbReference>
<keyword evidence="3" id="KW-1185">Reference proteome</keyword>
<evidence type="ECO:0000313" key="2">
    <source>
        <dbReference type="Ensembl" id="ENSCMUP00000033722.1"/>
    </source>
</evidence>